<gene>
    <name evidence="2" type="ORF">Tco_1114065</name>
</gene>
<reference evidence="2" key="1">
    <citation type="journal article" date="2022" name="Int. J. Mol. Sci.">
        <title>Draft Genome of Tanacetum Coccineum: Genomic Comparison of Closely Related Tanacetum-Family Plants.</title>
        <authorList>
            <person name="Yamashiro T."/>
            <person name="Shiraishi A."/>
            <person name="Nakayama K."/>
            <person name="Satake H."/>
        </authorList>
    </citation>
    <scope>NUCLEOTIDE SEQUENCE</scope>
</reference>
<evidence type="ECO:0000313" key="3">
    <source>
        <dbReference type="Proteomes" id="UP001151760"/>
    </source>
</evidence>
<feature type="region of interest" description="Disordered" evidence="1">
    <location>
        <begin position="1"/>
        <end position="52"/>
    </location>
</feature>
<proteinExistence type="predicted"/>
<reference evidence="2" key="2">
    <citation type="submission" date="2022-01" db="EMBL/GenBank/DDBJ databases">
        <authorList>
            <person name="Yamashiro T."/>
            <person name="Shiraishi A."/>
            <person name="Satake H."/>
            <person name="Nakayama K."/>
        </authorList>
    </citation>
    <scope>NUCLEOTIDE SEQUENCE</scope>
</reference>
<dbReference type="Proteomes" id="UP001151760">
    <property type="component" value="Unassembled WGS sequence"/>
</dbReference>
<organism evidence="2 3">
    <name type="scientific">Tanacetum coccineum</name>
    <dbReference type="NCBI Taxonomy" id="301880"/>
    <lineage>
        <taxon>Eukaryota</taxon>
        <taxon>Viridiplantae</taxon>
        <taxon>Streptophyta</taxon>
        <taxon>Embryophyta</taxon>
        <taxon>Tracheophyta</taxon>
        <taxon>Spermatophyta</taxon>
        <taxon>Magnoliopsida</taxon>
        <taxon>eudicotyledons</taxon>
        <taxon>Gunneridae</taxon>
        <taxon>Pentapetalae</taxon>
        <taxon>asterids</taxon>
        <taxon>campanulids</taxon>
        <taxon>Asterales</taxon>
        <taxon>Asteraceae</taxon>
        <taxon>Asteroideae</taxon>
        <taxon>Anthemideae</taxon>
        <taxon>Anthemidinae</taxon>
        <taxon>Tanacetum</taxon>
    </lineage>
</organism>
<keyword evidence="3" id="KW-1185">Reference proteome</keyword>
<evidence type="ECO:0000256" key="1">
    <source>
        <dbReference type="SAM" id="MobiDB-lite"/>
    </source>
</evidence>
<dbReference type="EMBL" id="BQNB010021181">
    <property type="protein sequence ID" value="GJU03727.1"/>
    <property type="molecule type" value="Genomic_DNA"/>
</dbReference>
<feature type="compositionally biased region" description="Polar residues" evidence="1">
    <location>
        <begin position="41"/>
        <end position="52"/>
    </location>
</feature>
<protein>
    <submittedName>
        <fullName evidence="2">Uncharacterized protein</fullName>
    </submittedName>
</protein>
<comment type="caution">
    <text evidence="2">The sequence shown here is derived from an EMBL/GenBank/DDBJ whole genome shotgun (WGS) entry which is preliminary data.</text>
</comment>
<evidence type="ECO:0000313" key="2">
    <source>
        <dbReference type="EMBL" id="GJU03727.1"/>
    </source>
</evidence>
<name>A0ABQ5IU27_9ASTR</name>
<accession>A0ABQ5IU27</accession>
<sequence>MSHSIPKPINEVTSPQSKETEKVIASGSRPKNAGKEVVDISKNTSDPTPPFVNTIQEEEHIRCSNSQKHGDAQAQMVHSDVHDEDNDEDADQYRFVPDWGLRDDLRIFSYRACKELISHLATPVEDKILSSLSNYVVIRRTYQSLGQSILSQAELLKRHELLNHDHVDLFKRSEFQVVELDRLRSDYQREMQKNEGDDIK</sequence>